<evidence type="ECO:0000256" key="1">
    <source>
        <dbReference type="ARBA" id="ARBA00005417"/>
    </source>
</evidence>
<dbReference type="SMART" id="SM00382">
    <property type="entry name" value="AAA"/>
    <property type="match status" value="1"/>
</dbReference>
<comment type="similarity">
    <text evidence="1">Belongs to the ABC transporter superfamily.</text>
</comment>
<evidence type="ECO:0000256" key="2">
    <source>
        <dbReference type="ARBA" id="ARBA00022448"/>
    </source>
</evidence>
<dbReference type="GO" id="GO:0016887">
    <property type="term" value="F:ATP hydrolysis activity"/>
    <property type="evidence" value="ECO:0007669"/>
    <property type="project" value="InterPro"/>
</dbReference>
<evidence type="ECO:0000256" key="4">
    <source>
        <dbReference type="ARBA" id="ARBA00022840"/>
    </source>
</evidence>
<name>A0A1F4VM43_UNCKA</name>
<protein>
    <recommendedName>
        <fullName evidence="5">ABC transporter domain-containing protein</fullName>
    </recommendedName>
</protein>
<evidence type="ECO:0000256" key="3">
    <source>
        <dbReference type="ARBA" id="ARBA00022741"/>
    </source>
</evidence>
<proteinExistence type="inferred from homology"/>
<dbReference type="PANTHER" id="PTHR43335">
    <property type="entry name" value="ABC TRANSPORTER, ATP-BINDING PROTEIN"/>
    <property type="match status" value="1"/>
</dbReference>
<dbReference type="InterPro" id="IPR027417">
    <property type="entry name" value="P-loop_NTPase"/>
</dbReference>
<dbReference type="Proteomes" id="UP000178964">
    <property type="component" value="Unassembled WGS sequence"/>
</dbReference>
<gene>
    <name evidence="6" type="ORF">A3A70_00540</name>
</gene>
<evidence type="ECO:0000313" key="7">
    <source>
        <dbReference type="Proteomes" id="UP000178964"/>
    </source>
</evidence>
<organism evidence="6 7">
    <name type="scientific">candidate division WWE3 bacterium RIFCSPLOWO2_01_FULL_42_11</name>
    <dbReference type="NCBI Taxonomy" id="1802627"/>
    <lineage>
        <taxon>Bacteria</taxon>
        <taxon>Katanobacteria</taxon>
    </lineage>
</organism>
<keyword evidence="4" id="KW-0067">ATP-binding</keyword>
<dbReference type="EMBL" id="MEVK01000040">
    <property type="protein sequence ID" value="OGC58239.1"/>
    <property type="molecule type" value="Genomic_DNA"/>
</dbReference>
<feature type="domain" description="ABC transporter" evidence="5">
    <location>
        <begin position="3"/>
        <end position="232"/>
    </location>
</feature>
<dbReference type="GO" id="GO:0005524">
    <property type="term" value="F:ATP binding"/>
    <property type="evidence" value="ECO:0007669"/>
    <property type="project" value="UniProtKB-KW"/>
</dbReference>
<reference evidence="6 7" key="1">
    <citation type="journal article" date="2016" name="Nat. Commun.">
        <title>Thousands of microbial genomes shed light on interconnected biogeochemical processes in an aquifer system.</title>
        <authorList>
            <person name="Anantharaman K."/>
            <person name="Brown C.T."/>
            <person name="Hug L.A."/>
            <person name="Sharon I."/>
            <person name="Castelle C.J."/>
            <person name="Probst A.J."/>
            <person name="Thomas B.C."/>
            <person name="Singh A."/>
            <person name="Wilkins M.J."/>
            <person name="Karaoz U."/>
            <person name="Brodie E.L."/>
            <person name="Williams K.H."/>
            <person name="Hubbard S.S."/>
            <person name="Banfield J.F."/>
        </authorList>
    </citation>
    <scope>NUCLEOTIDE SEQUENCE [LARGE SCALE GENOMIC DNA]</scope>
</reference>
<dbReference type="SUPFAM" id="SSF52540">
    <property type="entry name" value="P-loop containing nucleoside triphosphate hydrolases"/>
    <property type="match status" value="1"/>
</dbReference>
<dbReference type="PROSITE" id="PS50893">
    <property type="entry name" value="ABC_TRANSPORTER_2"/>
    <property type="match status" value="1"/>
</dbReference>
<dbReference type="STRING" id="1802627.A3A70_00540"/>
<keyword evidence="2" id="KW-0813">Transport</keyword>
<dbReference type="Pfam" id="PF00005">
    <property type="entry name" value="ABC_tran"/>
    <property type="match status" value="1"/>
</dbReference>
<dbReference type="InterPro" id="IPR003439">
    <property type="entry name" value="ABC_transporter-like_ATP-bd"/>
</dbReference>
<comment type="caution">
    <text evidence="6">The sequence shown here is derived from an EMBL/GenBank/DDBJ whole genome shotgun (WGS) entry which is preliminary data.</text>
</comment>
<evidence type="ECO:0000313" key="6">
    <source>
        <dbReference type="EMBL" id="OGC58239.1"/>
    </source>
</evidence>
<dbReference type="PANTHER" id="PTHR43335:SF4">
    <property type="entry name" value="ABC TRANSPORTER, ATP-BINDING PROTEIN"/>
    <property type="match status" value="1"/>
</dbReference>
<dbReference type="InterPro" id="IPR003593">
    <property type="entry name" value="AAA+_ATPase"/>
</dbReference>
<evidence type="ECO:0000259" key="5">
    <source>
        <dbReference type="PROSITE" id="PS50893"/>
    </source>
</evidence>
<accession>A0A1F4VM43</accession>
<dbReference type="Gene3D" id="3.40.50.300">
    <property type="entry name" value="P-loop containing nucleotide triphosphate hydrolases"/>
    <property type="match status" value="1"/>
</dbReference>
<keyword evidence="3" id="KW-0547">Nucleotide-binding</keyword>
<dbReference type="AlphaFoldDB" id="A0A1F4VM43"/>
<dbReference type="CDD" id="cd03230">
    <property type="entry name" value="ABC_DR_subfamily_A"/>
    <property type="match status" value="1"/>
</dbReference>
<sequence>MTIEFQDVTKRFGQSKALNNVSFTVERGEIVGLLGPNGAGKTTTLRLISGFLYPTRGKVLVSGQDTRNHAREIRSQLGYLPENNPMYEDMKVWEFLSFIGQVFLYRPKKLRRAIANVVEISSLGEVVNKNIGTLSKGFRQRVGLASCLVHDPDILILDEPTSGLDPNQVIEIRNLIKELSSTKTILLSTHILPEVSAICQKVLIMNHGEVVADSAVSVLSKSGETKIHLEIKGKHPELSEQFKIMPEVMTVSHKGQGPNTSFVITADKDISAEISEYCLMKKLAILSLFHEEVSLEDVFRRLTHKNVEN</sequence>